<name>A0A6J7WU89_9CAUD</name>
<proteinExistence type="predicted"/>
<evidence type="ECO:0000313" key="2">
    <source>
        <dbReference type="EMBL" id="CAB5220395.1"/>
    </source>
</evidence>
<dbReference type="Gene3D" id="2.60.120.860">
    <property type="match status" value="1"/>
</dbReference>
<feature type="domain" description="Siphovirus-type tail component C-terminal" evidence="1">
    <location>
        <begin position="210"/>
        <end position="312"/>
    </location>
</feature>
<accession>A0A6J7WU89</accession>
<protein>
    <submittedName>
        <fullName evidence="2">Siphovirus-type tail component</fullName>
    </submittedName>
</protein>
<gene>
    <name evidence="2" type="ORF">UFOVP238_43</name>
</gene>
<reference evidence="2" key="1">
    <citation type="submission" date="2020-05" db="EMBL/GenBank/DDBJ databases">
        <authorList>
            <person name="Chiriac C."/>
            <person name="Salcher M."/>
            <person name="Ghai R."/>
            <person name="Kavagutti S V."/>
        </authorList>
    </citation>
    <scope>NUCLEOTIDE SEQUENCE</scope>
</reference>
<evidence type="ECO:0000259" key="1">
    <source>
        <dbReference type="Pfam" id="PF22768"/>
    </source>
</evidence>
<dbReference type="Pfam" id="PF22768">
    <property type="entry name" value="SPP1_Dit"/>
    <property type="match status" value="1"/>
</dbReference>
<organism evidence="2">
    <name type="scientific">uncultured Caudovirales phage</name>
    <dbReference type="NCBI Taxonomy" id="2100421"/>
    <lineage>
        <taxon>Viruses</taxon>
        <taxon>Duplodnaviria</taxon>
        <taxon>Heunggongvirae</taxon>
        <taxon>Uroviricota</taxon>
        <taxon>Caudoviricetes</taxon>
        <taxon>Peduoviridae</taxon>
        <taxon>Maltschvirus</taxon>
        <taxon>Maltschvirus maltsch</taxon>
    </lineage>
</organism>
<dbReference type="EMBL" id="LR798283">
    <property type="protein sequence ID" value="CAB5220395.1"/>
    <property type="molecule type" value="Genomic_DNA"/>
</dbReference>
<sequence>MLPSVADTTLSDEQIQVGSVVMGSGTPYIITGFNPWDGSDVVSNDATLGARPGVISGYNVYRSRAITFTVVIAGSPDTKAVTQSLGAALRVAMSPQNYDIPLHFMLGGNQYFVMGRPRTVRADMKRWGAGHLTFECRFLATDPRIYEYGLNTTTGSAYVSTSSGLNFNTASGAGSIGAIDFHSSGSLTGYLDLLGSSTTPDAPASAYNSGTVSTPWQLQITPNDSTAVSGLVITHVESGSKLALSSIVLAYGTTLYLDSSDHAVLTNTGGNSQFTSARNLLSSDSTWWDLQVGSNTFQMDVSTGTANATLYWYTIEV</sequence>
<dbReference type="InterPro" id="IPR054738">
    <property type="entry name" value="Siphovirus-type_tail_C"/>
</dbReference>